<protein>
    <submittedName>
        <fullName evidence="9">Inner nuclear membrane protein enriched at telomere/subtelomere region</fullName>
    </submittedName>
</protein>
<feature type="domain" description="HeH/LEM" evidence="8">
    <location>
        <begin position="18"/>
        <end position="51"/>
    </location>
</feature>
<sequence>MASNPDLEMEYLSPTFDPASLTVPRLRAILVSHDINYPASAKKPQLIDIFTNELVPKSRKILAARSRIRRTSRGITDMPSSQEGTVNGDEDEESGSMAPPPVPSTTKRKPRKSTRPASDETTPEAPASGQRVSSSRKRSSKHARQSDTETDPEGEAHRPSARRSRKSEIKVEQTADPVARPPMRSSAFSDENPFQSGSSPLAASESRRKSAGTNGDRRKSTSRRRKTEGVPVKQKSPVSQDDGIVVPSSETFEVALRGPSQVKVKEEPTDDLDVGEEFTPEEQLELVRERAANGESYILPRKRKRSRPSSSLPMSAPWIILTTLLGGYALWFRQEKLAKGYCGIGRPEYALTNVQIPEWASILEPSCEPCPQHAFCYEGMETRCEQDFVLKPHPLALGGIVPLPPTCEPDGEKARRVAAVADRAVEELRDRNAKWECGTLVDDKGKSVPTAQVDTQNLKSAVAKKRRRGMSEAEFEDLWKHALGEIMTREEITSTADGISSPSTDAPSEAIPSPASPSPAHFDDPSESRWRAIESALLLS</sequence>
<feature type="region of interest" description="Disordered" evidence="6">
    <location>
        <begin position="491"/>
        <end position="526"/>
    </location>
</feature>
<feature type="compositionally biased region" description="Polar residues" evidence="6">
    <location>
        <begin position="186"/>
        <end position="201"/>
    </location>
</feature>
<dbReference type="InterPro" id="IPR036361">
    <property type="entry name" value="SAP_dom_sf"/>
</dbReference>
<gene>
    <name evidence="9" type="primary">SRC1_2</name>
    <name evidence="9" type="ORF">HETSPECPRED_007072</name>
</gene>
<evidence type="ECO:0000256" key="1">
    <source>
        <dbReference type="ARBA" id="ARBA00004126"/>
    </source>
</evidence>
<keyword evidence="10" id="KW-1185">Reference proteome</keyword>
<accession>A0A8H3EL28</accession>
<comment type="subcellular location">
    <subcellularLocation>
        <location evidence="1">Nucleus membrane</location>
    </subcellularLocation>
</comment>
<proteinExistence type="predicted"/>
<dbReference type="AlphaFoldDB" id="A0A8H3EL28"/>
<dbReference type="InterPro" id="IPR018996">
    <property type="entry name" value="Man1/Src1-like_C"/>
</dbReference>
<feature type="compositionally biased region" description="Basic residues" evidence="6">
    <location>
        <begin position="134"/>
        <end position="143"/>
    </location>
</feature>
<evidence type="ECO:0000313" key="10">
    <source>
        <dbReference type="Proteomes" id="UP000664521"/>
    </source>
</evidence>
<evidence type="ECO:0000256" key="5">
    <source>
        <dbReference type="ARBA" id="ARBA00023242"/>
    </source>
</evidence>
<dbReference type="GO" id="GO:0005637">
    <property type="term" value="C:nuclear inner membrane"/>
    <property type="evidence" value="ECO:0007669"/>
    <property type="project" value="InterPro"/>
</dbReference>
<evidence type="ECO:0000256" key="6">
    <source>
        <dbReference type="SAM" id="MobiDB-lite"/>
    </source>
</evidence>
<dbReference type="GO" id="GO:0003682">
    <property type="term" value="F:chromatin binding"/>
    <property type="evidence" value="ECO:0007669"/>
    <property type="project" value="InterPro"/>
</dbReference>
<feature type="domain" description="Man1/Src1-like C-terminal" evidence="7">
    <location>
        <begin position="320"/>
        <end position="499"/>
    </location>
</feature>
<comment type="caution">
    <text evidence="9">The sequence shown here is derived from an EMBL/GenBank/DDBJ whole genome shotgun (WGS) entry which is preliminary data.</text>
</comment>
<dbReference type="Proteomes" id="UP000664521">
    <property type="component" value="Unassembled WGS sequence"/>
</dbReference>
<evidence type="ECO:0000259" key="7">
    <source>
        <dbReference type="Pfam" id="PF09402"/>
    </source>
</evidence>
<evidence type="ECO:0000256" key="3">
    <source>
        <dbReference type="ARBA" id="ARBA00022989"/>
    </source>
</evidence>
<dbReference type="EMBL" id="CAJPDS010000005">
    <property type="protein sequence ID" value="CAF9907214.1"/>
    <property type="molecule type" value="Genomic_DNA"/>
</dbReference>
<evidence type="ECO:0000313" key="9">
    <source>
        <dbReference type="EMBL" id="CAF9907214.1"/>
    </source>
</evidence>
<dbReference type="OrthoDB" id="2503928at2759"/>
<feature type="compositionally biased region" description="Polar residues" evidence="6">
    <location>
        <begin position="493"/>
        <end position="505"/>
    </location>
</feature>
<keyword evidence="3" id="KW-1133">Transmembrane helix</keyword>
<feature type="region of interest" description="Disordered" evidence="6">
    <location>
        <begin position="72"/>
        <end position="246"/>
    </location>
</feature>
<reference evidence="9" key="1">
    <citation type="submission" date="2021-03" db="EMBL/GenBank/DDBJ databases">
        <authorList>
            <person name="Tagirdzhanova G."/>
        </authorList>
    </citation>
    <scope>NUCLEOTIDE SEQUENCE</scope>
</reference>
<dbReference type="GO" id="GO:0071763">
    <property type="term" value="P:nuclear membrane organization"/>
    <property type="evidence" value="ECO:0007669"/>
    <property type="project" value="TreeGrafter"/>
</dbReference>
<dbReference type="PANTHER" id="PTHR47808">
    <property type="entry name" value="INNER NUCLEAR MEMBRANE PROTEIN HEH2-RELATED"/>
    <property type="match status" value="1"/>
</dbReference>
<evidence type="ECO:0000256" key="2">
    <source>
        <dbReference type="ARBA" id="ARBA00022692"/>
    </source>
</evidence>
<name>A0A8H3EL28_9LECA</name>
<evidence type="ECO:0000256" key="4">
    <source>
        <dbReference type="ARBA" id="ARBA00023136"/>
    </source>
</evidence>
<dbReference type="InterPro" id="IPR025856">
    <property type="entry name" value="HeH/LEM_domain"/>
</dbReference>
<keyword evidence="5" id="KW-0539">Nucleus</keyword>
<dbReference type="GO" id="GO:0005783">
    <property type="term" value="C:endoplasmic reticulum"/>
    <property type="evidence" value="ECO:0007669"/>
    <property type="project" value="TreeGrafter"/>
</dbReference>
<organism evidence="9 10">
    <name type="scientific">Heterodermia speciosa</name>
    <dbReference type="NCBI Taxonomy" id="116794"/>
    <lineage>
        <taxon>Eukaryota</taxon>
        <taxon>Fungi</taxon>
        <taxon>Dikarya</taxon>
        <taxon>Ascomycota</taxon>
        <taxon>Pezizomycotina</taxon>
        <taxon>Lecanoromycetes</taxon>
        <taxon>OSLEUM clade</taxon>
        <taxon>Lecanoromycetidae</taxon>
        <taxon>Caliciales</taxon>
        <taxon>Physciaceae</taxon>
        <taxon>Heterodermia</taxon>
    </lineage>
</organism>
<dbReference type="PANTHER" id="PTHR47808:SF2">
    <property type="entry name" value="LEM DOMAIN-CONTAINING PROTEIN 2"/>
    <property type="match status" value="1"/>
</dbReference>
<dbReference type="InterPro" id="IPR044780">
    <property type="entry name" value="Heh2/Src1"/>
</dbReference>
<keyword evidence="4" id="KW-0472">Membrane</keyword>
<keyword evidence="2" id="KW-0812">Transmembrane</keyword>
<feature type="compositionally biased region" description="Acidic residues" evidence="6">
    <location>
        <begin position="268"/>
        <end position="281"/>
    </location>
</feature>
<dbReference type="Pfam" id="PF09402">
    <property type="entry name" value="MSC"/>
    <property type="match status" value="1"/>
</dbReference>
<evidence type="ECO:0000259" key="8">
    <source>
        <dbReference type="Pfam" id="PF12949"/>
    </source>
</evidence>
<dbReference type="Pfam" id="PF12949">
    <property type="entry name" value="HeH"/>
    <property type="match status" value="1"/>
</dbReference>
<dbReference type="GO" id="GO:0034399">
    <property type="term" value="C:nuclear periphery"/>
    <property type="evidence" value="ECO:0007669"/>
    <property type="project" value="TreeGrafter"/>
</dbReference>
<dbReference type="Gene3D" id="1.10.720.30">
    <property type="entry name" value="SAP domain"/>
    <property type="match status" value="1"/>
</dbReference>
<dbReference type="CDD" id="cd12935">
    <property type="entry name" value="LEM_like"/>
    <property type="match status" value="1"/>
</dbReference>
<feature type="region of interest" description="Disordered" evidence="6">
    <location>
        <begin position="260"/>
        <end position="281"/>
    </location>
</feature>